<dbReference type="Gene3D" id="3.30.300.30">
    <property type="match status" value="1"/>
</dbReference>
<keyword evidence="2" id="KW-0597">Phosphoprotein</keyword>
<name>A0A6A7AL34_9PLEO</name>
<dbReference type="InterPro" id="IPR013120">
    <property type="entry name" value="FAR_NAD-bd"/>
</dbReference>
<organism evidence="4 5">
    <name type="scientific">Ophiobolus disseminans</name>
    <dbReference type="NCBI Taxonomy" id="1469910"/>
    <lineage>
        <taxon>Eukaryota</taxon>
        <taxon>Fungi</taxon>
        <taxon>Dikarya</taxon>
        <taxon>Ascomycota</taxon>
        <taxon>Pezizomycotina</taxon>
        <taxon>Dothideomycetes</taxon>
        <taxon>Pleosporomycetidae</taxon>
        <taxon>Pleosporales</taxon>
        <taxon>Pleosporineae</taxon>
        <taxon>Phaeosphaeriaceae</taxon>
        <taxon>Ophiobolus</taxon>
    </lineage>
</organism>
<feature type="domain" description="Carrier" evidence="3">
    <location>
        <begin position="663"/>
        <end position="742"/>
    </location>
</feature>
<keyword evidence="1" id="KW-0596">Phosphopantetheine</keyword>
<dbReference type="SUPFAM" id="SSF51735">
    <property type="entry name" value="NAD(P)-binding Rossmann-fold domains"/>
    <property type="match status" value="1"/>
</dbReference>
<sequence length="1087" mass="119358">MSTFNEPSIDPLHQPFPSLDSGLALWHAQMQDRPPSMPMLPFATKGFRDPDAPPMFHRHEQTLSNNTTMDMRSECETYHHTRMQFGLVALQILLAHLTAAEDMVIGVGRTHAQDIGNLYVRLLGVLASDAHKQVQEIDIFCPKARQLHSKLAVGPIISRPIETILIQISAFAGQHPERIAAKDQYDSQITYMGLTRRAVAISSDLRQHGVERAAPVCVLGPPTTDLLATILAIWCISAICVPIDCAAPVEQNTAFASNCEANICVTSSVDAADYAQSIGMTTILSCVDLEFIKGSDFSDECNLDAVAIAYDVSNSLGTSKSVMLTHKNLMVIAAAATYYFEAKSKHPVVLQHSIWTTEYALFQMFFSLTSGGTLILASMDDPQTSMSTRMKEENVKVPVVTPSAYALWLQTGFDELQACKSWNFAFSYGADISTNIVACRLTACLGTVHYKEYAADTEGKLIPVGTAAPGYRVPFILKGEIWIESDGVSCGFFGPEVDDNEFRTHSDTGERTVRTGHYGFLDDAGVLFIVSCQDDNSVVCVRNYYVDLVDTSRTIINQSDGKVTEAIVVQEQDDPQQLQAFVVMSANTKGDVSRYLQTLLRSLPLPAYLRPTRAVVLITVPHTRAGKVDRALLQASKTPEAERIQVVQPASSFGTSHNPTRGLLLESTEKTILAIWEEFLPTTALACNVTTTSDFFALGGDTTLLCHVLDRLRIRFRPTLMLTDLAHNSTLHRMTTVAMNKHSIFTLGGASVDWKAETALPMIQDLRIETQEPKLGQNMVVLLTGATGFLGRAVLKCPVDATDVALIHCVDVRSQKKTTPHAKILYHEGDLTQHFFGMAEPTRKQLATSVNVIIHAAALVDHIRPYSSLRAINVLPTKKVVQMAARRKVPTHYISSAGVSRFVGHPVFPEMAIASYPSAGDADGYTASKWAREAVLENAHTKLQVPVMIHRPATLVGEGTSTSNVMANLLYYGQALSAVPDLHNVDCSFDLVSVETVARTIVREVVRPIKGINFANIAGVKRIPVCYFHTAMAMEMGIAIRKIPLQEWVDLAHEAGMAEEMEHTLVEFDEHVKQFVFAEVKPSRDVA</sequence>
<evidence type="ECO:0000313" key="4">
    <source>
        <dbReference type="EMBL" id="KAF2833447.1"/>
    </source>
</evidence>
<dbReference type="EMBL" id="MU006216">
    <property type="protein sequence ID" value="KAF2833447.1"/>
    <property type="molecule type" value="Genomic_DNA"/>
</dbReference>
<accession>A0A6A7AL34</accession>
<dbReference type="InterPro" id="IPR036291">
    <property type="entry name" value="NAD(P)-bd_dom_sf"/>
</dbReference>
<evidence type="ECO:0000256" key="2">
    <source>
        <dbReference type="ARBA" id="ARBA00022553"/>
    </source>
</evidence>
<dbReference type="InterPro" id="IPR036736">
    <property type="entry name" value="ACP-like_sf"/>
</dbReference>
<dbReference type="Pfam" id="PF00501">
    <property type="entry name" value="AMP-binding"/>
    <property type="match status" value="1"/>
</dbReference>
<dbReference type="Gene3D" id="3.40.50.720">
    <property type="entry name" value="NAD(P)-binding Rossmann-like Domain"/>
    <property type="match status" value="1"/>
</dbReference>
<dbReference type="InterPro" id="IPR009081">
    <property type="entry name" value="PP-bd_ACP"/>
</dbReference>
<dbReference type="Gene3D" id="1.10.1200.10">
    <property type="entry name" value="ACP-like"/>
    <property type="match status" value="1"/>
</dbReference>
<reference evidence="4" key="1">
    <citation type="journal article" date="2020" name="Stud. Mycol.">
        <title>101 Dothideomycetes genomes: a test case for predicting lifestyles and emergence of pathogens.</title>
        <authorList>
            <person name="Haridas S."/>
            <person name="Albert R."/>
            <person name="Binder M."/>
            <person name="Bloem J."/>
            <person name="Labutti K."/>
            <person name="Salamov A."/>
            <person name="Andreopoulos B."/>
            <person name="Baker S."/>
            <person name="Barry K."/>
            <person name="Bills G."/>
            <person name="Bluhm B."/>
            <person name="Cannon C."/>
            <person name="Castanera R."/>
            <person name="Culley D."/>
            <person name="Daum C."/>
            <person name="Ezra D."/>
            <person name="Gonzalez J."/>
            <person name="Henrissat B."/>
            <person name="Kuo A."/>
            <person name="Liang C."/>
            <person name="Lipzen A."/>
            <person name="Lutzoni F."/>
            <person name="Magnuson J."/>
            <person name="Mondo S."/>
            <person name="Nolan M."/>
            <person name="Ohm R."/>
            <person name="Pangilinan J."/>
            <person name="Park H.-J."/>
            <person name="Ramirez L."/>
            <person name="Alfaro M."/>
            <person name="Sun H."/>
            <person name="Tritt A."/>
            <person name="Yoshinaga Y."/>
            <person name="Zwiers L.-H."/>
            <person name="Turgeon B."/>
            <person name="Goodwin S."/>
            <person name="Spatafora J."/>
            <person name="Crous P."/>
            <person name="Grigoriev I."/>
        </authorList>
    </citation>
    <scope>NUCLEOTIDE SEQUENCE</scope>
    <source>
        <strain evidence="4">CBS 113818</strain>
    </source>
</reference>
<keyword evidence="5" id="KW-1185">Reference proteome</keyword>
<dbReference type="InterPro" id="IPR042099">
    <property type="entry name" value="ANL_N_sf"/>
</dbReference>
<dbReference type="InterPro" id="IPR045851">
    <property type="entry name" value="AMP-bd_C_sf"/>
</dbReference>
<gene>
    <name evidence="4" type="ORF">CC86DRAFT_376617</name>
</gene>
<dbReference type="PROSITE" id="PS50075">
    <property type="entry name" value="CARRIER"/>
    <property type="match status" value="1"/>
</dbReference>
<dbReference type="SUPFAM" id="SSF52777">
    <property type="entry name" value="CoA-dependent acyltransferases"/>
    <property type="match status" value="1"/>
</dbReference>
<evidence type="ECO:0000256" key="1">
    <source>
        <dbReference type="ARBA" id="ARBA00022450"/>
    </source>
</evidence>
<dbReference type="Gene3D" id="3.30.559.30">
    <property type="entry name" value="Nonribosomal peptide synthetase, condensation domain"/>
    <property type="match status" value="1"/>
</dbReference>
<evidence type="ECO:0000259" key="3">
    <source>
        <dbReference type="PROSITE" id="PS50075"/>
    </source>
</evidence>
<dbReference type="SUPFAM" id="SSF47336">
    <property type="entry name" value="ACP-like"/>
    <property type="match status" value="1"/>
</dbReference>
<dbReference type="Pfam" id="PF07993">
    <property type="entry name" value="NAD_binding_4"/>
    <property type="match status" value="1"/>
</dbReference>
<dbReference type="PANTHER" id="PTHR44845:SF6">
    <property type="entry name" value="BETA-ALANINE-ACTIVATING ENZYME"/>
    <property type="match status" value="1"/>
</dbReference>
<dbReference type="PANTHER" id="PTHR44845">
    <property type="entry name" value="CARRIER DOMAIN-CONTAINING PROTEIN"/>
    <property type="match status" value="1"/>
</dbReference>
<dbReference type="AlphaFoldDB" id="A0A6A7AL34"/>
<dbReference type="Proteomes" id="UP000799424">
    <property type="component" value="Unassembled WGS sequence"/>
</dbReference>
<dbReference type="SUPFAM" id="SSF56801">
    <property type="entry name" value="Acetyl-CoA synthetase-like"/>
    <property type="match status" value="1"/>
</dbReference>
<evidence type="ECO:0000313" key="5">
    <source>
        <dbReference type="Proteomes" id="UP000799424"/>
    </source>
</evidence>
<dbReference type="Gene3D" id="3.40.50.12780">
    <property type="entry name" value="N-terminal domain of ligase-like"/>
    <property type="match status" value="1"/>
</dbReference>
<dbReference type="InterPro" id="IPR000873">
    <property type="entry name" value="AMP-dep_synth/lig_dom"/>
</dbReference>
<protein>
    <submittedName>
        <fullName evidence="4">Acetyl-CoA synthetase-like protein</fullName>
    </submittedName>
</protein>
<dbReference type="OrthoDB" id="3777821at2759"/>
<proteinExistence type="predicted"/>